<dbReference type="Pfam" id="PF03239">
    <property type="entry name" value="FTR1"/>
    <property type="match status" value="1"/>
</dbReference>
<dbReference type="PATRIC" id="fig|2702.101.peg.1089"/>
<comment type="caution">
    <text evidence="8">The sequence shown here is derived from an EMBL/GenBank/DDBJ whole genome shotgun (WGS) entry which is preliminary data.</text>
</comment>
<proteinExistence type="inferred from homology"/>
<dbReference type="PANTHER" id="PTHR31632:SF2">
    <property type="entry name" value="PLASMA MEMBRANE IRON PERMEASE"/>
    <property type="match status" value="1"/>
</dbReference>
<feature type="region of interest" description="Disordered" evidence="6">
    <location>
        <begin position="546"/>
        <end position="595"/>
    </location>
</feature>
<evidence type="ECO:0000256" key="5">
    <source>
        <dbReference type="ARBA" id="ARBA00023136"/>
    </source>
</evidence>
<dbReference type="EMBL" id="LSRC01000046">
    <property type="protein sequence ID" value="KXI16396.1"/>
    <property type="molecule type" value="Genomic_DNA"/>
</dbReference>
<evidence type="ECO:0000313" key="9">
    <source>
        <dbReference type="Proteomes" id="UP000070505"/>
    </source>
</evidence>
<feature type="transmembrane region" description="Helical" evidence="7">
    <location>
        <begin position="519"/>
        <end position="538"/>
    </location>
</feature>
<evidence type="ECO:0000256" key="6">
    <source>
        <dbReference type="SAM" id="MobiDB-lite"/>
    </source>
</evidence>
<dbReference type="GO" id="GO:0033573">
    <property type="term" value="C:high-affinity iron permease complex"/>
    <property type="evidence" value="ECO:0007669"/>
    <property type="project" value="InterPro"/>
</dbReference>
<sequence length="595" mass="64333">MLCACSSVSSFAFAEGSEGSEGSYATWTSVSQAIDNELSKGKSEYKDGNISGASTRFQAAYNSVYVGSNFITVVRDTIGQDKVQSQSNQFQQLQTLVYQQNQGSKIDLIVNALNANILDTAKKLDANPKLDKPNVYAKKLSEQIKAERKKLDAAKKKNLGRNGRTWSQVASEMNVILDKSLKIYDHAKGNKTDVAKAVDLINDAYYQYYEKLGFEKNVMNAISGSRVSTVEYQFKECRQSMNGSASVNQVKKVVGDLKAMLVEDSAKLDGGTSSNANSLMQFITSPFGQAFVILLREGLEALLVVAAIIAYLIKSGHKNMVKYIYLGLIAGIVASLIVAGLFGLLFNGSGPQQEITEGVVALFAMLMLLYTSNWMISRSSVQAWNSYIREQTTSAVSSGSLISLALLSFLAVFREGAETVIFYQAIFAVSNGADSTIWGGFVSAALVLVVIFLLIRFASVRIPIRPFFTGTSALMSVLVVIFAGGGVHALIEGDALAGMYIQGLPTNDWLGFYPYVETIVAQVIAAIVVIALLCASIVRSRKQCMEKNPKQASEDDSSRGSSCSSSCDEKSLHVVSSQNATESLSANHTHSENKS</sequence>
<evidence type="ECO:0000256" key="3">
    <source>
        <dbReference type="ARBA" id="ARBA00022692"/>
    </source>
</evidence>
<name>A0A135Z422_GARVA</name>
<protein>
    <submittedName>
        <fullName evidence="8">Iron permease FTR1 family protein</fullName>
    </submittedName>
</protein>
<evidence type="ECO:0000256" key="7">
    <source>
        <dbReference type="SAM" id="Phobius"/>
    </source>
</evidence>
<feature type="transmembrane region" description="Helical" evidence="7">
    <location>
        <begin position="290"/>
        <end position="313"/>
    </location>
</feature>
<feature type="compositionally biased region" description="Basic and acidic residues" evidence="6">
    <location>
        <begin position="546"/>
        <end position="558"/>
    </location>
</feature>
<dbReference type="PANTHER" id="PTHR31632">
    <property type="entry name" value="IRON TRANSPORTER FTH1"/>
    <property type="match status" value="1"/>
</dbReference>
<feature type="transmembrane region" description="Helical" evidence="7">
    <location>
        <begin position="358"/>
        <end position="376"/>
    </location>
</feature>
<evidence type="ECO:0000256" key="2">
    <source>
        <dbReference type="ARBA" id="ARBA00008333"/>
    </source>
</evidence>
<keyword evidence="3 7" id="KW-0812">Transmembrane</keyword>
<dbReference type="Proteomes" id="UP000070505">
    <property type="component" value="Unassembled WGS sequence"/>
</dbReference>
<feature type="transmembrane region" description="Helical" evidence="7">
    <location>
        <begin position="396"/>
        <end position="413"/>
    </location>
</feature>
<keyword evidence="4 7" id="KW-1133">Transmembrane helix</keyword>
<comment type="subcellular location">
    <subcellularLocation>
        <location evidence="1">Membrane</location>
        <topology evidence="1">Multi-pass membrane protein</topology>
    </subcellularLocation>
</comment>
<feature type="transmembrane region" description="Helical" evidence="7">
    <location>
        <begin position="325"/>
        <end position="346"/>
    </location>
</feature>
<organism evidence="8 9">
    <name type="scientific">Gardnerella vaginalis</name>
    <dbReference type="NCBI Taxonomy" id="2702"/>
    <lineage>
        <taxon>Bacteria</taxon>
        <taxon>Bacillati</taxon>
        <taxon>Actinomycetota</taxon>
        <taxon>Actinomycetes</taxon>
        <taxon>Bifidobacteriales</taxon>
        <taxon>Bifidobacteriaceae</taxon>
        <taxon>Gardnerella</taxon>
    </lineage>
</organism>
<feature type="compositionally biased region" description="Polar residues" evidence="6">
    <location>
        <begin position="574"/>
        <end position="588"/>
    </location>
</feature>
<evidence type="ECO:0000313" key="8">
    <source>
        <dbReference type="EMBL" id="KXI16396.1"/>
    </source>
</evidence>
<dbReference type="GO" id="GO:0015093">
    <property type="term" value="F:ferrous iron transmembrane transporter activity"/>
    <property type="evidence" value="ECO:0007669"/>
    <property type="project" value="TreeGrafter"/>
</dbReference>
<dbReference type="AlphaFoldDB" id="A0A135Z422"/>
<keyword evidence="5 7" id="KW-0472">Membrane</keyword>
<feature type="transmembrane region" description="Helical" evidence="7">
    <location>
        <begin position="437"/>
        <end position="455"/>
    </location>
</feature>
<evidence type="ECO:0000256" key="4">
    <source>
        <dbReference type="ARBA" id="ARBA00022989"/>
    </source>
</evidence>
<gene>
    <name evidence="8" type="ORF">HMPREF3230_01104</name>
</gene>
<reference evidence="8 9" key="1">
    <citation type="submission" date="2016-02" db="EMBL/GenBank/DDBJ databases">
        <authorList>
            <person name="Wen L."/>
            <person name="He K."/>
            <person name="Yang H."/>
        </authorList>
    </citation>
    <scope>NUCLEOTIDE SEQUENCE [LARGE SCALE GENOMIC DNA]</scope>
    <source>
        <strain evidence="8 9">CMW7778B</strain>
    </source>
</reference>
<dbReference type="InterPro" id="IPR004923">
    <property type="entry name" value="FTR1/Fip1/EfeU"/>
</dbReference>
<feature type="transmembrane region" description="Helical" evidence="7">
    <location>
        <begin position="467"/>
        <end position="491"/>
    </location>
</feature>
<comment type="similarity">
    <text evidence="2">Belongs to the oxidase-dependent Fe transporter (OFeT) (TC 9.A.10.1) family.</text>
</comment>
<evidence type="ECO:0000256" key="1">
    <source>
        <dbReference type="ARBA" id="ARBA00004141"/>
    </source>
</evidence>
<accession>A0A135Z422</accession>